<dbReference type="PROSITE" id="PS51294">
    <property type="entry name" value="HTH_MYB"/>
    <property type="match status" value="3"/>
</dbReference>
<feature type="domain" description="HTH myb-type" evidence="9">
    <location>
        <begin position="96"/>
        <end position="151"/>
    </location>
</feature>
<keyword evidence="3" id="KW-0805">Transcription regulation</keyword>
<dbReference type="STRING" id="74557.A0A1W0ABI3"/>
<dbReference type="PROSITE" id="PS50090">
    <property type="entry name" value="MYB_LIKE"/>
    <property type="match status" value="3"/>
</dbReference>
<comment type="subcellular location">
    <subcellularLocation>
        <location evidence="1">Nucleus</location>
    </subcellularLocation>
</comment>
<dbReference type="OrthoDB" id="2143914at2759"/>
<evidence type="ECO:0000259" key="8">
    <source>
        <dbReference type="PROSITE" id="PS50090"/>
    </source>
</evidence>
<keyword evidence="6" id="KW-0539">Nucleus</keyword>
<evidence type="ECO:0000256" key="5">
    <source>
        <dbReference type="ARBA" id="ARBA00023163"/>
    </source>
</evidence>
<dbReference type="Gene3D" id="1.10.10.60">
    <property type="entry name" value="Homeodomain-like"/>
    <property type="match status" value="3"/>
</dbReference>
<keyword evidence="11" id="KW-1185">Reference proteome</keyword>
<dbReference type="Proteomes" id="UP000243217">
    <property type="component" value="Unassembled WGS sequence"/>
</dbReference>
<dbReference type="InterPro" id="IPR017930">
    <property type="entry name" value="Myb_dom"/>
</dbReference>
<dbReference type="Pfam" id="PF00249">
    <property type="entry name" value="Myb_DNA-binding"/>
    <property type="match status" value="1"/>
</dbReference>
<protein>
    <submittedName>
        <fullName evidence="10">Myb-like DNA-binding protein</fullName>
    </submittedName>
</protein>
<evidence type="ECO:0000256" key="7">
    <source>
        <dbReference type="SAM" id="MobiDB-lite"/>
    </source>
</evidence>
<feature type="domain" description="HTH myb-type" evidence="9">
    <location>
        <begin position="152"/>
        <end position="202"/>
    </location>
</feature>
<proteinExistence type="predicted"/>
<dbReference type="PANTHER" id="PTHR46621:SF1">
    <property type="entry name" value="SNRNA-ACTIVATING PROTEIN COMPLEX SUBUNIT 4"/>
    <property type="match status" value="1"/>
</dbReference>
<dbReference type="GO" id="GO:0019185">
    <property type="term" value="C:snRNA-activating protein complex"/>
    <property type="evidence" value="ECO:0007669"/>
    <property type="project" value="TreeGrafter"/>
</dbReference>
<evidence type="ECO:0000256" key="3">
    <source>
        <dbReference type="ARBA" id="ARBA00023015"/>
    </source>
</evidence>
<dbReference type="InterPro" id="IPR009057">
    <property type="entry name" value="Homeodomain-like_sf"/>
</dbReference>
<keyword evidence="5" id="KW-0804">Transcription</keyword>
<feature type="domain" description="HTH myb-type" evidence="9">
    <location>
        <begin position="49"/>
        <end position="95"/>
    </location>
</feature>
<dbReference type="GO" id="GO:0000978">
    <property type="term" value="F:RNA polymerase II cis-regulatory region sequence-specific DNA binding"/>
    <property type="evidence" value="ECO:0007669"/>
    <property type="project" value="TreeGrafter"/>
</dbReference>
<evidence type="ECO:0000259" key="9">
    <source>
        <dbReference type="PROSITE" id="PS51294"/>
    </source>
</evidence>
<evidence type="ECO:0000256" key="4">
    <source>
        <dbReference type="ARBA" id="ARBA00023125"/>
    </source>
</evidence>
<dbReference type="SUPFAM" id="SSF46689">
    <property type="entry name" value="Homeodomain-like"/>
    <property type="match status" value="2"/>
</dbReference>
<dbReference type="EMBL" id="JNBS01000230">
    <property type="protein sequence ID" value="OQS07558.1"/>
    <property type="molecule type" value="Genomic_DNA"/>
</dbReference>
<dbReference type="Pfam" id="PF13921">
    <property type="entry name" value="Myb_DNA-bind_6"/>
    <property type="match status" value="1"/>
</dbReference>
<dbReference type="GO" id="GO:0001006">
    <property type="term" value="F:RNA polymerase III type 3 promoter sequence-specific DNA binding"/>
    <property type="evidence" value="ECO:0007669"/>
    <property type="project" value="TreeGrafter"/>
</dbReference>
<accession>A0A1W0ABI3</accession>
<evidence type="ECO:0000313" key="10">
    <source>
        <dbReference type="EMBL" id="OQS07558.1"/>
    </source>
</evidence>
<dbReference type="GO" id="GO:0042795">
    <property type="term" value="P:snRNA transcription by RNA polymerase II"/>
    <property type="evidence" value="ECO:0007669"/>
    <property type="project" value="TreeGrafter"/>
</dbReference>
<evidence type="ECO:0000256" key="1">
    <source>
        <dbReference type="ARBA" id="ARBA00004123"/>
    </source>
</evidence>
<feature type="domain" description="Myb-like" evidence="8">
    <location>
        <begin position="96"/>
        <end position="147"/>
    </location>
</feature>
<dbReference type="FunFam" id="1.10.10.60:FF:000010">
    <property type="entry name" value="Transcriptional activator Myb isoform A"/>
    <property type="match status" value="1"/>
</dbReference>
<evidence type="ECO:0000256" key="2">
    <source>
        <dbReference type="ARBA" id="ARBA00022737"/>
    </source>
</evidence>
<feature type="domain" description="Myb-like" evidence="8">
    <location>
        <begin position="49"/>
        <end position="95"/>
    </location>
</feature>
<evidence type="ECO:0000313" key="11">
    <source>
        <dbReference type="Proteomes" id="UP000243217"/>
    </source>
</evidence>
<keyword evidence="2" id="KW-0677">Repeat</keyword>
<feature type="compositionally biased region" description="Polar residues" evidence="7">
    <location>
        <begin position="257"/>
        <end position="268"/>
    </location>
</feature>
<reference evidence="10 11" key="1">
    <citation type="journal article" date="2014" name="Genome Biol. Evol.">
        <title>The secreted proteins of Achlya hypogyna and Thraustotheca clavata identify the ancestral oomycete secretome and reveal gene acquisitions by horizontal gene transfer.</title>
        <authorList>
            <person name="Misner I."/>
            <person name="Blouin N."/>
            <person name="Leonard G."/>
            <person name="Richards T.A."/>
            <person name="Lane C.E."/>
        </authorList>
    </citation>
    <scope>NUCLEOTIDE SEQUENCE [LARGE SCALE GENOMIC DNA]</scope>
    <source>
        <strain evidence="10 11">ATCC 34112</strain>
    </source>
</reference>
<keyword evidence="4 10" id="KW-0238">DNA-binding</keyword>
<organism evidence="10 11">
    <name type="scientific">Thraustotheca clavata</name>
    <dbReference type="NCBI Taxonomy" id="74557"/>
    <lineage>
        <taxon>Eukaryota</taxon>
        <taxon>Sar</taxon>
        <taxon>Stramenopiles</taxon>
        <taxon>Oomycota</taxon>
        <taxon>Saprolegniomycetes</taxon>
        <taxon>Saprolegniales</taxon>
        <taxon>Achlyaceae</taxon>
        <taxon>Thraustotheca</taxon>
    </lineage>
</organism>
<dbReference type="AlphaFoldDB" id="A0A1W0ABI3"/>
<feature type="region of interest" description="Disordered" evidence="7">
    <location>
        <begin position="255"/>
        <end position="295"/>
    </location>
</feature>
<feature type="domain" description="Myb-like" evidence="8">
    <location>
        <begin position="148"/>
        <end position="198"/>
    </location>
</feature>
<name>A0A1W0ABI3_9STRA</name>
<feature type="compositionally biased region" description="Pro residues" evidence="7">
    <location>
        <begin position="285"/>
        <end position="295"/>
    </location>
</feature>
<dbReference type="InterPro" id="IPR001005">
    <property type="entry name" value="SANT/Myb"/>
</dbReference>
<dbReference type="PANTHER" id="PTHR46621">
    <property type="entry name" value="SNRNA-ACTIVATING PROTEIN COMPLEX SUBUNIT 4"/>
    <property type="match status" value="1"/>
</dbReference>
<dbReference type="CDD" id="cd00167">
    <property type="entry name" value="SANT"/>
    <property type="match status" value="3"/>
</dbReference>
<dbReference type="GO" id="GO:0042796">
    <property type="term" value="P:snRNA transcription by RNA polymerase III"/>
    <property type="evidence" value="ECO:0007669"/>
    <property type="project" value="TreeGrafter"/>
</dbReference>
<dbReference type="FunFam" id="1.10.10.60:FF:000016">
    <property type="entry name" value="Transcriptional activator Myb isoform A"/>
    <property type="match status" value="1"/>
</dbReference>
<comment type="caution">
    <text evidence="10">The sequence shown here is derived from an EMBL/GenBank/DDBJ whole genome shotgun (WGS) entry which is preliminary data.</text>
</comment>
<dbReference type="InterPro" id="IPR051575">
    <property type="entry name" value="Myb-like_DNA-bd"/>
</dbReference>
<gene>
    <name evidence="10" type="ORF">THRCLA_00443</name>
</gene>
<evidence type="ECO:0000256" key="6">
    <source>
        <dbReference type="ARBA" id="ARBA00023242"/>
    </source>
</evidence>
<dbReference type="SMART" id="SM00717">
    <property type="entry name" value="SANT"/>
    <property type="match status" value="3"/>
</dbReference>
<sequence>MYEYRRQRSPATSPSKFKAMNSILSQKRHLNDTGSSYDEVYTVPSSGGKGKWTDEEDNALRRAVELNGNENWKAIADLVPGRNHSQCLQRWNKVLKPGLIKGNWSLEEDQMLRQQIEICGEHAWVRIAEGVPGRTTKQCRERWRNHLAPTINRSPFTMNEIALLEYVYNKIGNRWTQIAKLLPGRAEDDIKKKWKQMHPKQEKKKAGRLPKTEMTDLIESIQYEMKTGGLPMMQYVFDMNIADMLDIDEDEEKASVVSDNSYSTNATKDNNREENLSSPSSAAPSPSPAVRPPAPFLTKKKKEEWDQMSIDILSQFLFTASFKNAMSFSDMDEATALNTQANGAIFSMEDDPVVASVIDSFRAAGSSKDIQAIVDELNLDQEQLKHLVEVLGNNASETTHEKASEADELLLKNL</sequence>
<dbReference type="GO" id="GO:0005634">
    <property type="term" value="C:nucleus"/>
    <property type="evidence" value="ECO:0007669"/>
    <property type="project" value="UniProtKB-SubCell"/>
</dbReference>